<protein>
    <submittedName>
        <fullName evidence="1">Uncharacterized protein</fullName>
    </submittedName>
</protein>
<dbReference type="AlphaFoldDB" id="A0A1H6VLK1"/>
<name>A0A1H6VLK1_9EURY</name>
<proteinExistence type="predicted"/>
<reference evidence="1 2" key="1">
    <citation type="submission" date="2016-10" db="EMBL/GenBank/DDBJ databases">
        <authorList>
            <person name="de Groot N.N."/>
        </authorList>
    </citation>
    <scope>NUCLEOTIDE SEQUENCE [LARGE SCALE GENOMIC DNA]</scope>
    <source>
        <strain evidence="1 2">DSM 22187</strain>
    </source>
</reference>
<evidence type="ECO:0000313" key="2">
    <source>
        <dbReference type="Proteomes" id="UP000198888"/>
    </source>
</evidence>
<sequence length="43" mass="4948">MFFEENTFSCAEQKPSRVDLAETTPYNTHIIDVNIGKEAVHHQ</sequence>
<organism evidence="1 2">
    <name type="scientific">Halohasta litchfieldiae</name>
    <dbReference type="NCBI Taxonomy" id="1073996"/>
    <lineage>
        <taxon>Archaea</taxon>
        <taxon>Methanobacteriati</taxon>
        <taxon>Methanobacteriota</taxon>
        <taxon>Stenosarchaea group</taxon>
        <taxon>Halobacteria</taxon>
        <taxon>Halobacteriales</taxon>
        <taxon>Haloferacaceae</taxon>
        <taxon>Halohasta</taxon>
    </lineage>
</organism>
<gene>
    <name evidence="1" type="ORF">SAMN05444271_11840</name>
</gene>
<accession>A0A1H6VLK1</accession>
<keyword evidence="2" id="KW-1185">Reference proteome</keyword>
<dbReference type="Proteomes" id="UP000198888">
    <property type="component" value="Unassembled WGS sequence"/>
</dbReference>
<dbReference type="EMBL" id="FNYR01000018">
    <property type="protein sequence ID" value="SEJ05539.1"/>
    <property type="molecule type" value="Genomic_DNA"/>
</dbReference>
<evidence type="ECO:0000313" key="1">
    <source>
        <dbReference type="EMBL" id="SEJ05539.1"/>
    </source>
</evidence>